<dbReference type="RefSeq" id="WP_353331566.1">
    <property type="nucleotide sequence ID" value="NZ_AP028055.1"/>
</dbReference>
<gene>
    <name evidence="2" type="ORF">BSYN_25870</name>
</gene>
<organism evidence="2 3">
    <name type="scientific">Bacteroides sedimenti</name>
    <dbReference type="NCBI Taxonomy" id="2136147"/>
    <lineage>
        <taxon>Bacteria</taxon>
        <taxon>Pseudomonadati</taxon>
        <taxon>Bacteroidota</taxon>
        <taxon>Bacteroidia</taxon>
        <taxon>Bacteroidales</taxon>
        <taxon>Bacteroidaceae</taxon>
        <taxon>Bacteroides</taxon>
    </lineage>
</organism>
<evidence type="ECO:0000313" key="2">
    <source>
        <dbReference type="EMBL" id="BEH00323.1"/>
    </source>
</evidence>
<evidence type="ECO:0008006" key="4">
    <source>
        <dbReference type="Google" id="ProtNLM"/>
    </source>
</evidence>
<accession>A0ABM8IFA2</accession>
<sequence length="454" mass="52146">MKKLFFVWALLMASLFCYATTNGSVSDKEKERIKAEVKDVINTLITGCEQANFEMICGTFYNSPDFKYIYNGNIFGYKDMVNVMQPLFSTMTGQKFTFFDGYYNILDRSTVLYTSKCKTVAYFKDGHTTVSDPGAAQFILQKIGKEWKIIYAVESTVEKNIERQQTEKLNQVELFKEYVTGIWKCGTGKDTLFTFDCKANGNYLEAKAWSTDANGKKFWENKNVIAYDRNSDKFIWTRTFKRGAARVFACWFSSPNVMEIIPINDLAKPAGAALRFKNEYFPPDFIKQTAILNDKVTDVFNYSRVKDAKAEGQPEGKLSQLELVSQFKGYWTGEIGKDTFELWEGKSIENGIDVNTRTTYKNKILTQGRTLLVYDRSIDKFIGTHTSKGLPTIVFTMYFNTKHSGEMVMINISNPEEEQSKILFDFKTSVEYTETIPQQNKPALVNTYHLMKKK</sequence>
<dbReference type="Proteomes" id="UP001496674">
    <property type="component" value="Chromosome"/>
</dbReference>
<dbReference type="EMBL" id="AP028055">
    <property type="protein sequence ID" value="BEH00323.1"/>
    <property type="molecule type" value="Genomic_DNA"/>
</dbReference>
<feature type="signal peptide" evidence="1">
    <location>
        <begin position="1"/>
        <end position="19"/>
    </location>
</feature>
<feature type="chain" id="PRO_5046019219" description="SnoaL-like domain-containing protein" evidence="1">
    <location>
        <begin position="20"/>
        <end position="454"/>
    </location>
</feature>
<dbReference type="Gene3D" id="3.10.450.50">
    <property type="match status" value="1"/>
</dbReference>
<proteinExistence type="predicted"/>
<keyword evidence="1" id="KW-0732">Signal</keyword>
<keyword evidence="3" id="KW-1185">Reference proteome</keyword>
<protein>
    <recommendedName>
        <fullName evidence="4">SnoaL-like domain-containing protein</fullName>
    </recommendedName>
</protein>
<dbReference type="InterPro" id="IPR032710">
    <property type="entry name" value="NTF2-like_dom_sf"/>
</dbReference>
<evidence type="ECO:0000256" key="1">
    <source>
        <dbReference type="SAM" id="SignalP"/>
    </source>
</evidence>
<reference evidence="2 3" key="1">
    <citation type="submission" date="2023-04" db="EMBL/GenBank/DDBJ databases">
        <title>Draft genome sequence of acteroides sedimenti strain YN3PY1.</title>
        <authorList>
            <person name="Yoshida N."/>
        </authorList>
    </citation>
    <scope>NUCLEOTIDE SEQUENCE [LARGE SCALE GENOMIC DNA]</scope>
    <source>
        <strain evidence="2 3">YN3PY1</strain>
    </source>
</reference>
<evidence type="ECO:0000313" key="3">
    <source>
        <dbReference type="Proteomes" id="UP001496674"/>
    </source>
</evidence>
<name>A0ABM8IFA2_9BACE</name>
<dbReference type="SUPFAM" id="SSF54427">
    <property type="entry name" value="NTF2-like"/>
    <property type="match status" value="1"/>
</dbReference>